<comment type="caution">
    <text evidence="1">The sequence shown here is derived from an EMBL/GenBank/DDBJ whole genome shotgun (WGS) entry which is preliminary data.</text>
</comment>
<protein>
    <submittedName>
        <fullName evidence="1">Uncharacterized protein</fullName>
    </submittedName>
</protein>
<accession>A0A6V8NPJ4</accession>
<dbReference type="EMBL" id="BLRV01000292">
    <property type="protein sequence ID" value="GFP22252.1"/>
    <property type="molecule type" value="Genomic_DNA"/>
</dbReference>
<proteinExistence type="predicted"/>
<organism evidence="1 2">
    <name type="scientific">Candidatus Hakubella thermalkaliphila</name>
    <dbReference type="NCBI Taxonomy" id="2754717"/>
    <lineage>
        <taxon>Bacteria</taxon>
        <taxon>Bacillati</taxon>
        <taxon>Actinomycetota</taxon>
        <taxon>Actinomycetota incertae sedis</taxon>
        <taxon>Candidatus Hakubellales</taxon>
        <taxon>Candidatus Hakubellaceae</taxon>
        <taxon>Candidatus Hakubella</taxon>
    </lineage>
</organism>
<reference evidence="1 2" key="1">
    <citation type="journal article" date="2020" name="Front. Microbiol.">
        <title>Single-cell genomics of novel Actinobacteria with the Wood-Ljungdahl pathway discovered in a serpentinizing system.</title>
        <authorList>
            <person name="Merino N."/>
            <person name="Kawai M."/>
            <person name="Boyd E.S."/>
            <person name="Colman D.R."/>
            <person name="McGlynn S.E."/>
            <person name="Nealson K.H."/>
            <person name="Kurokawa K."/>
            <person name="Hongoh Y."/>
        </authorList>
    </citation>
    <scope>NUCLEOTIDE SEQUENCE [LARGE SCALE GENOMIC DNA]</scope>
    <source>
        <strain evidence="1 2">S06</strain>
    </source>
</reference>
<evidence type="ECO:0000313" key="1">
    <source>
        <dbReference type="EMBL" id="GFP22252.1"/>
    </source>
</evidence>
<name>A0A6V8NPJ4_9ACTN</name>
<dbReference type="RefSeq" id="WP_176227269.1">
    <property type="nucleotide sequence ID" value="NZ_BLRV01000292.1"/>
</dbReference>
<evidence type="ECO:0000313" key="2">
    <source>
        <dbReference type="Proteomes" id="UP000580051"/>
    </source>
</evidence>
<dbReference type="Proteomes" id="UP000580051">
    <property type="component" value="Unassembled WGS sequence"/>
</dbReference>
<gene>
    <name evidence="1" type="ORF">HKBW3S06_01479</name>
</gene>
<dbReference type="AlphaFoldDB" id="A0A6V8NPJ4"/>
<sequence length="126" mass="13984">MIIAKITEELQADRVVNRNVASPCLILSKCQFLSTLSYPGISERLASKCFLNKEGIPLKFGEDVLAIQALVQEVSYVPRGYRIGERESPCTKTYFSTIVYFSKRVVLVGFLARTSLGTFTTGASHE</sequence>